<dbReference type="InterPro" id="IPR043137">
    <property type="entry name" value="GGT_ssub_C"/>
</dbReference>
<dbReference type="Pfam" id="PF01019">
    <property type="entry name" value="G_glu_transpept"/>
    <property type="match status" value="1"/>
</dbReference>
<dbReference type="EMBL" id="BAQC01000004">
    <property type="protein sequence ID" value="GBR50721.1"/>
    <property type="molecule type" value="Genomic_DNA"/>
</dbReference>
<accession>A0ABQ0QMQ2</accession>
<dbReference type="PANTHER" id="PTHR43881:SF5">
    <property type="entry name" value="GAMMA-GLUTAMYLTRANSPEPTIDASE"/>
    <property type="match status" value="1"/>
</dbReference>
<gene>
    <name evidence="1" type="ORF">AA106555_0306</name>
</gene>
<dbReference type="Gene3D" id="1.10.246.130">
    <property type="match status" value="1"/>
</dbReference>
<keyword evidence="2" id="KW-1185">Reference proteome</keyword>
<dbReference type="InterPro" id="IPR029055">
    <property type="entry name" value="Ntn_hydrolases_N"/>
</dbReference>
<evidence type="ECO:0000313" key="2">
    <source>
        <dbReference type="Proteomes" id="UP001062632"/>
    </source>
</evidence>
<dbReference type="Proteomes" id="UP001062632">
    <property type="component" value="Unassembled WGS sequence"/>
</dbReference>
<protein>
    <submittedName>
        <fullName evidence="1">Gamma-glutamyltranspeptidase</fullName>
    </submittedName>
</protein>
<dbReference type="SUPFAM" id="SSF56235">
    <property type="entry name" value="N-terminal nucleophile aminohydrolases (Ntn hydrolases)"/>
    <property type="match status" value="1"/>
</dbReference>
<evidence type="ECO:0000313" key="1">
    <source>
        <dbReference type="EMBL" id="GBR50721.1"/>
    </source>
</evidence>
<dbReference type="InterPro" id="IPR043138">
    <property type="entry name" value="GGT_lsub"/>
</dbReference>
<dbReference type="RefSeq" id="WP_267298691.1">
    <property type="nucleotide sequence ID" value="NZ_BAQC01000004.1"/>
</dbReference>
<reference evidence="1 2" key="1">
    <citation type="submission" date="2013-04" db="EMBL/GenBank/DDBJ databases">
        <title>The genome sequencing project of 58 acetic acid bacteria.</title>
        <authorList>
            <person name="Okamoto-Kainuma A."/>
            <person name="Ishikawa M."/>
            <person name="Umino S."/>
            <person name="Koizumi Y."/>
            <person name="Shiwa Y."/>
            <person name="Yoshikawa H."/>
            <person name="Matsutani M."/>
            <person name="Matsushita K."/>
        </authorList>
    </citation>
    <scope>NUCLEOTIDE SEQUENCE [LARGE SCALE GENOMIC DNA]</scope>
    <source>
        <strain evidence="1 2">NBRC 106555</strain>
    </source>
</reference>
<name>A0ABQ0QMQ2_9PROT</name>
<dbReference type="PANTHER" id="PTHR43881">
    <property type="entry name" value="GAMMA-GLUTAMYLTRANSPEPTIDASE (AFU_ORTHOLOGUE AFUA_4G13580)"/>
    <property type="match status" value="1"/>
</dbReference>
<dbReference type="Gene3D" id="3.60.20.40">
    <property type="match status" value="1"/>
</dbReference>
<dbReference type="PRINTS" id="PR01210">
    <property type="entry name" value="GGTRANSPTASE"/>
</dbReference>
<sequence>MRTPAARRGMVTSPHHLASQAGLDILKDGGTAIEAVVTMAATLATVYPHMTGLGGDGFWLIVQPDGRTIAIDACGALAMGADRAFYQGHTTIPWRGGLAANTAAGTIGGWEKALQISADIKSNLPLERLFRDAIYYAEEGRAVSSSEAALLRDKQVELSGNVHFAEQFYPGGKPLAEGSVQTMPQLGQTLRSLAQEGLRSFYKGDLARSIVEDLIACGSPVRSSDMEAYEAVVKEPLTVETRHGNFFNAAPPTQGVASLLILAIKDRLPLTQSSESAAAVHGLVEATKRAFQYRNRFVDGRPESDGNARAVLRDDTFLSELAAKIDMKTSLPWNEKTQWGDTTWMGAVDRNGLAVSFIQSVYFEFGSGVLLPKTGLIWQNRGCSFRLVDQGWNALTPGQKPFHTLNPAAARLRDGRVMVFGTMGGEGQPQTQAALINRYLSHGVGLQEAVSRPRWLLGRTWGEESTSLKIEPGFEEDVISELRQLGHDVEELGSYSDIMGHAGAVVLHKNGTMEGATDPRSDGAVAGW</sequence>
<comment type="caution">
    <text evidence="1">The sequence shown here is derived from an EMBL/GenBank/DDBJ whole genome shotgun (WGS) entry which is preliminary data.</text>
</comment>
<dbReference type="InterPro" id="IPR052896">
    <property type="entry name" value="GGT-like_enzyme"/>
</dbReference>
<proteinExistence type="predicted"/>
<organism evidence="1 2">
    <name type="scientific">Neokomagataea thailandica NBRC 106555</name>
    <dbReference type="NCBI Taxonomy" id="1223520"/>
    <lineage>
        <taxon>Bacteria</taxon>
        <taxon>Pseudomonadati</taxon>
        <taxon>Pseudomonadota</taxon>
        <taxon>Alphaproteobacteria</taxon>
        <taxon>Acetobacterales</taxon>
        <taxon>Acetobacteraceae</taxon>
        <taxon>Neokomagataea</taxon>
    </lineage>
</organism>